<dbReference type="AlphaFoldDB" id="A0A4U1JHZ9"/>
<protein>
    <recommendedName>
        <fullName evidence="2">Sulfatase-modifying factor enzyme-like domain-containing protein</fullName>
    </recommendedName>
</protein>
<evidence type="ECO:0000256" key="1">
    <source>
        <dbReference type="SAM" id="MobiDB-lite"/>
    </source>
</evidence>
<dbReference type="GO" id="GO:0120147">
    <property type="term" value="F:formylglycine-generating oxidase activity"/>
    <property type="evidence" value="ECO:0007669"/>
    <property type="project" value="TreeGrafter"/>
</dbReference>
<feature type="domain" description="Sulfatase-modifying factor enzyme-like" evidence="2">
    <location>
        <begin position="98"/>
        <end position="375"/>
    </location>
</feature>
<reference evidence="3 4" key="1">
    <citation type="submission" date="2019-04" db="EMBL/GenBank/DDBJ databases">
        <authorList>
            <person name="Li Y."/>
            <person name="Wang J."/>
        </authorList>
    </citation>
    <scope>NUCLEOTIDE SEQUENCE [LARGE SCALE GENOMIC DNA]</scope>
    <source>
        <strain evidence="3 4">DSM 14668</strain>
    </source>
</reference>
<comment type="caution">
    <text evidence="3">The sequence shown here is derived from an EMBL/GenBank/DDBJ whole genome shotgun (WGS) entry which is preliminary data.</text>
</comment>
<dbReference type="PANTHER" id="PTHR23150">
    <property type="entry name" value="SULFATASE MODIFYING FACTOR 1, 2"/>
    <property type="match status" value="1"/>
</dbReference>
<dbReference type="EMBL" id="SSMQ01000004">
    <property type="protein sequence ID" value="TKD12065.1"/>
    <property type="molecule type" value="Genomic_DNA"/>
</dbReference>
<organism evidence="3 4">
    <name type="scientific">Polyangium fumosum</name>
    <dbReference type="NCBI Taxonomy" id="889272"/>
    <lineage>
        <taxon>Bacteria</taxon>
        <taxon>Pseudomonadati</taxon>
        <taxon>Myxococcota</taxon>
        <taxon>Polyangia</taxon>
        <taxon>Polyangiales</taxon>
        <taxon>Polyangiaceae</taxon>
        <taxon>Polyangium</taxon>
    </lineage>
</organism>
<dbReference type="Gene3D" id="3.90.1580.10">
    <property type="entry name" value="paralog of FGE (formylglycine-generating enzyme)"/>
    <property type="match status" value="1"/>
</dbReference>
<evidence type="ECO:0000313" key="3">
    <source>
        <dbReference type="EMBL" id="TKD12065.1"/>
    </source>
</evidence>
<sequence length="387" mass="41321">MTWSRRAASLRPHGVDLRNPRGHDPRRSVALRVAALLFGAALHAGCARSEPTLGGPAPADGDAGEEQPLPGPLPGWEVPFDGITCRHPAVQADCRDGFCRIPAGCFIKGSPLEETGHPAKIENQRAVTLTHDFWVGQHEVTQEQWSARGLHDPSMAFPAQPGGDCTDDPRCPVGSVTWFEALAFANLLSKAHEPPLPACYELSGCSGEIGHGMTCASVSLTAPTIYDCTGYRLPTAAEYEYAVRAGTREAFYFGPSTTGIPTGASGCDLWPPLAEIAWYCANSGDFTHPVGQKRPNAWHLYDMVGNAREWVNDEAHGQAPPPGPLTDPGGQIVIYVDRQTRGGSAIGWPTLLRSASSLGSSWDFIVSTHGFRLARTLPHEASGSTGP</sequence>
<feature type="compositionally biased region" description="Basic and acidic residues" evidence="1">
    <location>
        <begin position="13"/>
        <end position="24"/>
    </location>
</feature>
<feature type="region of interest" description="Disordered" evidence="1">
    <location>
        <begin position="1"/>
        <end position="24"/>
    </location>
</feature>
<name>A0A4U1JHZ9_9BACT</name>
<evidence type="ECO:0000259" key="2">
    <source>
        <dbReference type="Pfam" id="PF03781"/>
    </source>
</evidence>
<dbReference type="Proteomes" id="UP000309215">
    <property type="component" value="Unassembled WGS sequence"/>
</dbReference>
<dbReference type="InterPro" id="IPR042095">
    <property type="entry name" value="SUMF_sf"/>
</dbReference>
<keyword evidence="4" id="KW-1185">Reference proteome</keyword>
<feature type="region of interest" description="Disordered" evidence="1">
    <location>
        <begin position="49"/>
        <end position="69"/>
    </location>
</feature>
<dbReference type="OrthoDB" id="9768004at2"/>
<evidence type="ECO:0000313" key="4">
    <source>
        <dbReference type="Proteomes" id="UP000309215"/>
    </source>
</evidence>
<accession>A0A4U1JHZ9</accession>
<dbReference type="InterPro" id="IPR005532">
    <property type="entry name" value="SUMF_dom"/>
</dbReference>
<dbReference type="PANTHER" id="PTHR23150:SF19">
    <property type="entry name" value="FORMYLGLYCINE-GENERATING ENZYME"/>
    <property type="match status" value="1"/>
</dbReference>
<gene>
    <name evidence="3" type="ORF">E8A74_05495</name>
</gene>
<dbReference type="Pfam" id="PF03781">
    <property type="entry name" value="FGE-sulfatase"/>
    <property type="match status" value="1"/>
</dbReference>
<dbReference type="SUPFAM" id="SSF56436">
    <property type="entry name" value="C-type lectin-like"/>
    <property type="match status" value="1"/>
</dbReference>
<dbReference type="InterPro" id="IPR016187">
    <property type="entry name" value="CTDL_fold"/>
</dbReference>
<proteinExistence type="predicted"/>
<dbReference type="InterPro" id="IPR051043">
    <property type="entry name" value="Sulfatase_Mod_Factor_Kinase"/>
</dbReference>